<dbReference type="InterPro" id="IPR003599">
    <property type="entry name" value="Ig_sub"/>
</dbReference>
<keyword evidence="1" id="KW-0732">Signal</keyword>
<accession>A0A087XR33</accession>
<dbReference type="Ensembl" id="ENSPFOT00000008248.1">
    <property type="protein sequence ID" value="ENSPFOP00000008236.1"/>
    <property type="gene ID" value="ENSPFOG00000008306.1"/>
</dbReference>
<feature type="domain" description="Ig-like" evidence="3">
    <location>
        <begin position="1"/>
        <end position="64"/>
    </location>
</feature>
<dbReference type="GO" id="GO:0004888">
    <property type="term" value="F:transmembrane signaling receptor activity"/>
    <property type="evidence" value="ECO:0007669"/>
    <property type="project" value="TreeGrafter"/>
</dbReference>
<evidence type="ECO:0000313" key="5">
    <source>
        <dbReference type="Proteomes" id="UP000028760"/>
    </source>
</evidence>
<dbReference type="InterPro" id="IPR007110">
    <property type="entry name" value="Ig-like_dom"/>
</dbReference>
<dbReference type="AlphaFoldDB" id="A0A087XR33"/>
<dbReference type="Proteomes" id="UP000028760">
    <property type="component" value="Unassembled WGS sequence"/>
</dbReference>
<keyword evidence="2" id="KW-1015">Disulfide bond</keyword>
<dbReference type="InterPro" id="IPR036179">
    <property type="entry name" value="Ig-like_dom_sf"/>
</dbReference>
<dbReference type="STRING" id="48698.ENSPFOP00000008236"/>
<dbReference type="EMBL" id="AYCK01025269">
    <property type="status" value="NOT_ANNOTATED_CDS"/>
    <property type="molecule type" value="Genomic_DNA"/>
</dbReference>
<protein>
    <recommendedName>
        <fullName evidence="3">Ig-like domain-containing protein</fullName>
    </recommendedName>
</protein>
<dbReference type="PROSITE" id="PS50835">
    <property type="entry name" value="IG_LIKE"/>
    <property type="match status" value="2"/>
</dbReference>
<reference evidence="4" key="3">
    <citation type="submission" date="2025-09" db="UniProtKB">
        <authorList>
            <consortium name="Ensembl"/>
        </authorList>
    </citation>
    <scope>IDENTIFICATION</scope>
</reference>
<dbReference type="GeneTree" id="ENSGT01140000284702"/>
<dbReference type="InterPro" id="IPR050488">
    <property type="entry name" value="Ig_Fc_receptor"/>
</dbReference>
<dbReference type="GO" id="GO:0007166">
    <property type="term" value="P:cell surface receptor signaling pathway"/>
    <property type="evidence" value="ECO:0007669"/>
    <property type="project" value="TreeGrafter"/>
</dbReference>
<reference evidence="4" key="2">
    <citation type="submission" date="2025-08" db="UniProtKB">
        <authorList>
            <consortium name="Ensembl"/>
        </authorList>
    </citation>
    <scope>IDENTIFICATION</scope>
</reference>
<evidence type="ECO:0000256" key="1">
    <source>
        <dbReference type="ARBA" id="ARBA00022729"/>
    </source>
</evidence>
<sequence>SVILHPSWPQIYRGETVILRCQIQEAGGAQWTYEWKTTNRKSLIPCEYMNFSATEAHSGEYRCRGKREMKFTPWSEVIKLIVSSPPQPVLSVSPSWLNPGASVTLSCEGLEHQPAGWRFYWYKAVPKLISSTYSLELLPGSTNGRFVCRAGRGEPEFYTYYSEPKFYTNKRFQKFTSLKTQHWKEKPSNVSFTLWDNKQDLLWILSTHTADKRKAKEVSMQEIKSATKFRVKDEKTVSSWVVYFALEALKYPRPAASLSVNPDRVQHFRSESVTLSCEGNSAEWRVMRFIETGKLSYCSIWGTGSTCTIDPHRHHSGVYWCESQSGETSNAINITV</sequence>
<dbReference type="GO" id="GO:0009897">
    <property type="term" value="C:external side of plasma membrane"/>
    <property type="evidence" value="ECO:0007669"/>
    <property type="project" value="TreeGrafter"/>
</dbReference>
<evidence type="ECO:0000256" key="2">
    <source>
        <dbReference type="ARBA" id="ARBA00023157"/>
    </source>
</evidence>
<dbReference type="InterPro" id="IPR013783">
    <property type="entry name" value="Ig-like_fold"/>
</dbReference>
<dbReference type="PANTHER" id="PTHR11481:SF64">
    <property type="entry name" value="FC RECEPTOR-LIKE PROTEIN 4"/>
    <property type="match status" value="1"/>
</dbReference>
<keyword evidence="5" id="KW-1185">Reference proteome</keyword>
<dbReference type="GO" id="GO:0006955">
    <property type="term" value="P:immune response"/>
    <property type="evidence" value="ECO:0007669"/>
    <property type="project" value="TreeGrafter"/>
</dbReference>
<dbReference type="Gene3D" id="2.60.40.10">
    <property type="entry name" value="Immunoglobulins"/>
    <property type="match status" value="3"/>
</dbReference>
<feature type="domain" description="Ig-like" evidence="3">
    <location>
        <begin position="86"/>
        <end position="150"/>
    </location>
</feature>
<reference evidence="5" key="1">
    <citation type="submission" date="2013-10" db="EMBL/GenBank/DDBJ databases">
        <authorList>
            <person name="Schartl M."/>
            <person name="Warren W."/>
        </authorList>
    </citation>
    <scope>NUCLEOTIDE SEQUENCE [LARGE SCALE GENOMIC DNA]</scope>
    <source>
        <strain evidence="5">female</strain>
    </source>
</reference>
<evidence type="ECO:0000259" key="3">
    <source>
        <dbReference type="PROSITE" id="PS50835"/>
    </source>
</evidence>
<organism evidence="4 5">
    <name type="scientific">Poecilia formosa</name>
    <name type="common">Amazon molly</name>
    <name type="synonym">Limia formosa</name>
    <dbReference type="NCBI Taxonomy" id="48698"/>
    <lineage>
        <taxon>Eukaryota</taxon>
        <taxon>Metazoa</taxon>
        <taxon>Chordata</taxon>
        <taxon>Craniata</taxon>
        <taxon>Vertebrata</taxon>
        <taxon>Euteleostomi</taxon>
        <taxon>Actinopterygii</taxon>
        <taxon>Neopterygii</taxon>
        <taxon>Teleostei</taxon>
        <taxon>Neoteleostei</taxon>
        <taxon>Acanthomorphata</taxon>
        <taxon>Ovalentaria</taxon>
        <taxon>Atherinomorphae</taxon>
        <taxon>Cyprinodontiformes</taxon>
        <taxon>Poeciliidae</taxon>
        <taxon>Poeciliinae</taxon>
        <taxon>Poecilia</taxon>
    </lineage>
</organism>
<proteinExistence type="predicted"/>
<evidence type="ECO:0000313" key="4">
    <source>
        <dbReference type="Ensembl" id="ENSPFOP00000008236.1"/>
    </source>
</evidence>
<dbReference type="PANTHER" id="PTHR11481">
    <property type="entry name" value="IMMUNOGLOBULIN FC RECEPTOR"/>
    <property type="match status" value="1"/>
</dbReference>
<dbReference type="SMART" id="SM00409">
    <property type="entry name" value="IG"/>
    <property type="match status" value="2"/>
</dbReference>
<dbReference type="eggNOG" id="ENOG502QQ6U">
    <property type="taxonomic scope" value="Eukaryota"/>
</dbReference>
<dbReference type="SUPFAM" id="SSF48726">
    <property type="entry name" value="Immunoglobulin"/>
    <property type="match status" value="3"/>
</dbReference>
<name>A0A087XR33_POEFO</name>